<gene>
    <name evidence="2" type="ORF">RRG08_005973</name>
</gene>
<dbReference type="EMBL" id="JAWDGP010005713">
    <property type="protein sequence ID" value="KAK3753385.1"/>
    <property type="molecule type" value="Genomic_DNA"/>
</dbReference>
<evidence type="ECO:0000313" key="2">
    <source>
        <dbReference type="EMBL" id="KAK3753385.1"/>
    </source>
</evidence>
<keyword evidence="3" id="KW-1185">Reference proteome</keyword>
<feature type="region of interest" description="Disordered" evidence="1">
    <location>
        <begin position="1"/>
        <end position="20"/>
    </location>
</feature>
<organism evidence="2 3">
    <name type="scientific">Elysia crispata</name>
    <name type="common">lettuce slug</name>
    <dbReference type="NCBI Taxonomy" id="231223"/>
    <lineage>
        <taxon>Eukaryota</taxon>
        <taxon>Metazoa</taxon>
        <taxon>Spiralia</taxon>
        <taxon>Lophotrochozoa</taxon>
        <taxon>Mollusca</taxon>
        <taxon>Gastropoda</taxon>
        <taxon>Heterobranchia</taxon>
        <taxon>Euthyneura</taxon>
        <taxon>Panpulmonata</taxon>
        <taxon>Sacoglossa</taxon>
        <taxon>Placobranchoidea</taxon>
        <taxon>Plakobranchidae</taxon>
        <taxon>Elysia</taxon>
    </lineage>
</organism>
<evidence type="ECO:0000313" key="3">
    <source>
        <dbReference type="Proteomes" id="UP001283361"/>
    </source>
</evidence>
<reference evidence="2" key="1">
    <citation type="journal article" date="2023" name="G3 (Bethesda)">
        <title>A reference genome for the long-term kleptoplast-retaining sea slug Elysia crispata morphotype clarki.</title>
        <authorList>
            <person name="Eastman K.E."/>
            <person name="Pendleton A.L."/>
            <person name="Shaikh M.A."/>
            <person name="Suttiyut T."/>
            <person name="Ogas R."/>
            <person name="Tomko P."/>
            <person name="Gavelis G."/>
            <person name="Widhalm J.R."/>
            <person name="Wisecaver J.H."/>
        </authorList>
    </citation>
    <scope>NUCLEOTIDE SEQUENCE</scope>
    <source>
        <strain evidence="2">ECLA1</strain>
    </source>
</reference>
<dbReference type="Proteomes" id="UP001283361">
    <property type="component" value="Unassembled WGS sequence"/>
</dbReference>
<protein>
    <submittedName>
        <fullName evidence="2">Uncharacterized protein</fullName>
    </submittedName>
</protein>
<evidence type="ECO:0000256" key="1">
    <source>
        <dbReference type="SAM" id="MobiDB-lite"/>
    </source>
</evidence>
<comment type="caution">
    <text evidence="2">The sequence shown here is derived from an EMBL/GenBank/DDBJ whole genome shotgun (WGS) entry which is preliminary data.</text>
</comment>
<accession>A0AAE0YPT2</accession>
<proteinExistence type="predicted"/>
<name>A0AAE0YPT2_9GAST</name>
<sequence>MVQGHEDPYRAYNSQSRSSAFHNEEESMEWVGRCLCVRGTCDVVGVLTGSSEGLVVWSYSKFHNRMELWVFKGLSVYNKGISVSHGG</sequence>
<dbReference type="AlphaFoldDB" id="A0AAE0YPT2"/>